<dbReference type="EMBL" id="SNRW01015922">
    <property type="protein sequence ID" value="KAA6369889.1"/>
    <property type="molecule type" value="Genomic_DNA"/>
</dbReference>
<name>A0A5J4UH72_9EUKA</name>
<comment type="caution">
    <text evidence="1">The sequence shown here is derived from an EMBL/GenBank/DDBJ whole genome shotgun (WGS) entry which is preliminary data.</text>
</comment>
<protein>
    <submittedName>
        <fullName evidence="1">Uncharacterized protein</fullName>
    </submittedName>
</protein>
<dbReference type="Proteomes" id="UP000324800">
    <property type="component" value="Unassembled WGS sequence"/>
</dbReference>
<accession>A0A5J4UH72</accession>
<organism evidence="1 2">
    <name type="scientific">Streblomastix strix</name>
    <dbReference type="NCBI Taxonomy" id="222440"/>
    <lineage>
        <taxon>Eukaryota</taxon>
        <taxon>Metamonada</taxon>
        <taxon>Preaxostyla</taxon>
        <taxon>Oxymonadida</taxon>
        <taxon>Streblomastigidae</taxon>
        <taxon>Streblomastix</taxon>
    </lineage>
</organism>
<gene>
    <name evidence="1" type="ORF">EZS28_034584</name>
</gene>
<evidence type="ECO:0000313" key="2">
    <source>
        <dbReference type="Proteomes" id="UP000324800"/>
    </source>
</evidence>
<reference evidence="1 2" key="1">
    <citation type="submission" date="2019-03" db="EMBL/GenBank/DDBJ databases">
        <title>Single cell metagenomics reveals metabolic interactions within the superorganism composed of flagellate Streblomastix strix and complex community of Bacteroidetes bacteria on its surface.</title>
        <authorList>
            <person name="Treitli S.C."/>
            <person name="Kolisko M."/>
            <person name="Husnik F."/>
            <person name="Keeling P."/>
            <person name="Hampl V."/>
        </authorList>
    </citation>
    <scope>NUCLEOTIDE SEQUENCE [LARGE SCALE GENOMIC DNA]</scope>
    <source>
        <strain evidence="1">ST1C</strain>
    </source>
</reference>
<evidence type="ECO:0000313" key="1">
    <source>
        <dbReference type="EMBL" id="KAA6369889.1"/>
    </source>
</evidence>
<dbReference type="AlphaFoldDB" id="A0A5J4UH72"/>
<dbReference type="Gene3D" id="3.40.50.300">
    <property type="entry name" value="P-loop containing nucleotide triphosphate hydrolases"/>
    <property type="match status" value="1"/>
</dbReference>
<proteinExistence type="predicted"/>
<dbReference type="InterPro" id="IPR027417">
    <property type="entry name" value="P-loop_NTPase"/>
</dbReference>
<sequence>MDIIRECYDGLAPYYMKEMNEQTKAAEIASELASQEKRIIILHPRDDILLVGPFDVIWIEPMNSVLDAQTLLVGPIVRFLRQQDSDKEQFIGSMT</sequence>